<dbReference type="InterPro" id="IPR017452">
    <property type="entry name" value="GPCR_Rhodpsn_7TM"/>
</dbReference>
<evidence type="ECO:0000256" key="4">
    <source>
        <dbReference type="ARBA" id="ARBA00023040"/>
    </source>
</evidence>
<protein>
    <recommendedName>
        <fullName evidence="9">G-protein coupled receptors family 1 profile domain-containing protein</fullName>
    </recommendedName>
</protein>
<comment type="caution">
    <text evidence="10">The sequence shown here is derived from an EMBL/GenBank/DDBJ whole genome shotgun (WGS) entry which is preliminary data.</text>
</comment>
<dbReference type="Pfam" id="PF00001">
    <property type="entry name" value="7tm_1"/>
    <property type="match status" value="1"/>
</dbReference>
<evidence type="ECO:0000256" key="7">
    <source>
        <dbReference type="ARBA" id="ARBA00023224"/>
    </source>
</evidence>
<feature type="transmembrane region" description="Helical" evidence="8">
    <location>
        <begin position="30"/>
        <end position="52"/>
    </location>
</feature>
<comment type="subcellular location">
    <subcellularLocation>
        <location evidence="1">Membrane</location>
        <topology evidence="1">Multi-pass membrane protein</topology>
    </subcellularLocation>
</comment>
<evidence type="ECO:0000259" key="9">
    <source>
        <dbReference type="PROSITE" id="PS50262"/>
    </source>
</evidence>
<evidence type="ECO:0000256" key="1">
    <source>
        <dbReference type="ARBA" id="ARBA00004141"/>
    </source>
</evidence>
<dbReference type="SUPFAM" id="SSF81321">
    <property type="entry name" value="Family A G protein-coupled receptor-like"/>
    <property type="match status" value="1"/>
</dbReference>
<dbReference type="Proteomes" id="UP001347796">
    <property type="component" value="Unassembled WGS sequence"/>
</dbReference>
<dbReference type="PROSITE" id="PS50262">
    <property type="entry name" value="G_PROTEIN_RECEP_F1_2"/>
    <property type="match status" value="1"/>
</dbReference>
<dbReference type="EMBL" id="JAZGQO010000007">
    <property type="protein sequence ID" value="KAK6181248.1"/>
    <property type="molecule type" value="Genomic_DNA"/>
</dbReference>
<evidence type="ECO:0000256" key="6">
    <source>
        <dbReference type="ARBA" id="ARBA00023170"/>
    </source>
</evidence>
<dbReference type="AlphaFoldDB" id="A0AAN8JUH2"/>
<proteinExistence type="predicted"/>
<evidence type="ECO:0000256" key="5">
    <source>
        <dbReference type="ARBA" id="ARBA00023136"/>
    </source>
</evidence>
<dbReference type="Gene3D" id="1.20.1070.10">
    <property type="entry name" value="Rhodopsin 7-helix transmembrane proteins"/>
    <property type="match status" value="1"/>
</dbReference>
<dbReference type="SMART" id="SM01381">
    <property type="entry name" value="7TM_GPCR_Srsx"/>
    <property type="match status" value="1"/>
</dbReference>
<evidence type="ECO:0000313" key="11">
    <source>
        <dbReference type="Proteomes" id="UP001347796"/>
    </source>
</evidence>
<dbReference type="GO" id="GO:0005886">
    <property type="term" value="C:plasma membrane"/>
    <property type="evidence" value="ECO:0007669"/>
    <property type="project" value="TreeGrafter"/>
</dbReference>
<keyword evidence="4" id="KW-0297">G-protein coupled receptor</keyword>
<keyword evidence="5 8" id="KW-0472">Membrane</keyword>
<dbReference type="PANTHER" id="PTHR24243">
    <property type="entry name" value="G-PROTEIN COUPLED RECEPTOR"/>
    <property type="match status" value="1"/>
</dbReference>
<feature type="transmembrane region" description="Helical" evidence="8">
    <location>
        <begin position="200"/>
        <end position="223"/>
    </location>
</feature>
<keyword evidence="11" id="KW-1185">Reference proteome</keyword>
<dbReference type="InterPro" id="IPR000276">
    <property type="entry name" value="GPCR_Rhodpsn"/>
</dbReference>
<feature type="domain" description="G-protein coupled receptors family 1 profile" evidence="9">
    <location>
        <begin position="46"/>
        <end position="313"/>
    </location>
</feature>
<evidence type="ECO:0000256" key="3">
    <source>
        <dbReference type="ARBA" id="ARBA00022989"/>
    </source>
</evidence>
<dbReference type="PANTHER" id="PTHR24243:SF230">
    <property type="entry name" value="G-PROTEIN COUPLED RECEPTORS FAMILY 1 PROFILE DOMAIN-CONTAINING PROTEIN"/>
    <property type="match status" value="1"/>
</dbReference>
<keyword evidence="7" id="KW-0807">Transducer</keyword>
<feature type="transmembrane region" description="Helical" evidence="8">
    <location>
        <begin position="250"/>
        <end position="273"/>
    </location>
</feature>
<feature type="transmembrane region" description="Helical" evidence="8">
    <location>
        <begin position="148"/>
        <end position="168"/>
    </location>
</feature>
<feature type="transmembrane region" description="Helical" evidence="8">
    <location>
        <begin position="293"/>
        <end position="314"/>
    </location>
</feature>
<keyword evidence="2 8" id="KW-0812">Transmembrane</keyword>
<keyword evidence="3 8" id="KW-1133">Transmembrane helix</keyword>
<keyword evidence="6" id="KW-0675">Receptor</keyword>
<evidence type="ECO:0000256" key="2">
    <source>
        <dbReference type="ARBA" id="ARBA00022692"/>
    </source>
</evidence>
<evidence type="ECO:0000313" key="10">
    <source>
        <dbReference type="EMBL" id="KAK6181248.1"/>
    </source>
</evidence>
<accession>A0AAN8JUH2</accession>
<reference evidence="10 11" key="1">
    <citation type="submission" date="2024-01" db="EMBL/GenBank/DDBJ databases">
        <title>The genome of the rayed Mediterranean limpet Patella caerulea (Linnaeus, 1758).</title>
        <authorList>
            <person name="Anh-Thu Weber A."/>
            <person name="Halstead-Nussloch G."/>
        </authorList>
    </citation>
    <scope>NUCLEOTIDE SEQUENCE [LARGE SCALE GENOMIC DNA]</scope>
    <source>
        <strain evidence="10">AATW-2023a</strain>
        <tissue evidence="10">Whole specimen</tissue>
    </source>
</reference>
<evidence type="ECO:0000256" key="8">
    <source>
        <dbReference type="SAM" id="Phobius"/>
    </source>
</evidence>
<dbReference type="GO" id="GO:0004930">
    <property type="term" value="F:G protein-coupled receptor activity"/>
    <property type="evidence" value="ECO:0007669"/>
    <property type="project" value="UniProtKB-KW"/>
</dbReference>
<sequence length="340" mass="38783">MLNFNNTHFQDNQTFWWFYDDTEETDTERFPFATFVGTVASIGLTGNILLFFMTFHKNISQHSYAIYLRITAISDTMVLLQTATEDILDHLGLLTSFHLMSFHFCKVWLVCYSLFRTTSPWFVVTLSLDRCIAIWKPLQRSRYCSKKAAWVICLIIGCVAFVGTVAVLSEALTDVGVSDESCGEIHVSDVTLKAGTYFNLFLQSTLPCVFLLILNIMVAIQIIRSLKFRRSFSAEDSNSTRAAIRTTLPLILVSVLAFVTLLPVSITGVYEMGNILNRGEEYEFSFHRHTVDTVWAICNIIYLINFAQNFYILFGSSNNYRCIMRDMVCKCSYRAGRPTV</sequence>
<gene>
    <name evidence="10" type="ORF">SNE40_009141</name>
</gene>
<name>A0AAN8JUH2_PATCE</name>
<organism evidence="10 11">
    <name type="scientific">Patella caerulea</name>
    <name type="common">Rayed Mediterranean limpet</name>
    <dbReference type="NCBI Taxonomy" id="87958"/>
    <lineage>
        <taxon>Eukaryota</taxon>
        <taxon>Metazoa</taxon>
        <taxon>Spiralia</taxon>
        <taxon>Lophotrochozoa</taxon>
        <taxon>Mollusca</taxon>
        <taxon>Gastropoda</taxon>
        <taxon>Patellogastropoda</taxon>
        <taxon>Patelloidea</taxon>
        <taxon>Patellidae</taxon>
        <taxon>Patella</taxon>
    </lineage>
</organism>